<accession>A0A1Z4N190</accession>
<organism evidence="2 3">
    <name type="scientific">Tolypothrix tenuis PCC 7101</name>
    <dbReference type="NCBI Taxonomy" id="231146"/>
    <lineage>
        <taxon>Bacteria</taxon>
        <taxon>Bacillati</taxon>
        <taxon>Cyanobacteriota</taxon>
        <taxon>Cyanophyceae</taxon>
        <taxon>Nostocales</taxon>
        <taxon>Tolypothrichaceae</taxon>
        <taxon>Tolypothrix</taxon>
    </lineage>
</organism>
<dbReference type="Pfam" id="PF13524">
    <property type="entry name" value="Glyco_trans_1_2"/>
    <property type="match status" value="1"/>
</dbReference>
<feature type="domain" description="Spore protein YkvP/CgeB glycosyl transferase-like" evidence="1">
    <location>
        <begin position="256"/>
        <end position="367"/>
    </location>
</feature>
<dbReference type="AlphaFoldDB" id="A0A1Z4N190"/>
<gene>
    <name evidence="2" type="ORF">NIES37_34520</name>
</gene>
<dbReference type="Proteomes" id="UP000218785">
    <property type="component" value="Chromosome"/>
</dbReference>
<dbReference type="EMBL" id="AP018248">
    <property type="protein sequence ID" value="BAY99469.1"/>
    <property type="molecule type" value="Genomic_DNA"/>
</dbReference>
<sequence length="403" mass="46602">MSQEKYLMTPKLHSISHNQSRILIVSMREVAKLVGFCSLYEFEDVICDADAADMLTPLSTDDGIVRKIYKLAKYLTNSKKLANFLVPGTNPYFIEQEYELFFPVFNSPFELFALHAFKNWRQKCSQAVCYIDEFWETYLQPSSLYFLEYLKDFDHIFLGNKNSVEAVAKITGRPCSYLPPGIDTLKFCPYPQLPHRSIDVSYLGRRSPVTHQALLEYAQQQQIFYYYDTIKVSGTKNAAKQQTFAVNNAREHRILFANLNKRSRYFFANRARINEAEATKNKQEFGPRFFEGAAAGAVLIGDPPMTEEFYKHFDWPDAIIKVPFDAPEIGEIISDLDSQPERLARISRDNVVNTLLRHDWVYRLRTVFETIDVKPSQIMLAREAKLKKLAYEIQHTSNASLVN</sequence>
<proteinExistence type="predicted"/>
<protein>
    <recommendedName>
        <fullName evidence="1">Spore protein YkvP/CgeB glycosyl transferase-like domain-containing protein</fullName>
    </recommendedName>
</protein>
<evidence type="ECO:0000259" key="1">
    <source>
        <dbReference type="Pfam" id="PF13524"/>
    </source>
</evidence>
<dbReference type="InterPro" id="IPR055259">
    <property type="entry name" value="YkvP/CgeB_Glyco_trans-like"/>
</dbReference>
<reference evidence="2 3" key="1">
    <citation type="submission" date="2017-06" db="EMBL/GenBank/DDBJ databases">
        <title>Genome sequencing of cyanobaciteial culture collection at National Institute for Environmental Studies (NIES).</title>
        <authorList>
            <person name="Hirose Y."/>
            <person name="Shimura Y."/>
            <person name="Fujisawa T."/>
            <person name="Nakamura Y."/>
            <person name="Kawachi M."/>
        </authorList>
    </citation>
    <scope>NUCLEOTIDE SEQUENCE [LARGE SCALE GENOMIC DNA]</scope>
    <source>
        <strain evidence="2 3">NIES-37</strain>
    </source>
</reference>
<keyword evidence="3" id="KW-1185">Reference proteome</keyword>
<name>A0A1Z4N190_9CYAN</name>
<evidence type="ECO:0000313" key="3">
    <source>
        <dbReference type="Proteomes" id="UP000218785"/>
    </source>
</evidence>
<evidence type="ECO:0000313" key="2">
    <source>
        <dbReference type="EMBL" id="BAY99469.1"/>
    </source>
</evidence>
<dbReference type="KEGG" id="ttq:NIES37_34520"/>
<dbReference type="RefSeq" id="WP_190445636.1">
    <property type="nucleotide sequence ID" value="NZ_CAWNJS010000001.1"/>
</dbReference>